<evidence type="ECO:0000256" key="2">
    <source>
        <dbReference type="SAM" id="MobiDB-lite"/>
    </source>
</evidence>
<gene>
    <name evidence="4" type="ORF">M513_09191</name>
</gene>
<dbReference type="GO" id="GO:0042796">
    <property type="term" value="P:snRNA transcription by RNA polymerase III"/>
    <property type="evidence" value="ECO:0007669"/>
    <property type="project" value="TreeGrafter"/>
</dbReference>
<dbReference type="PANTHER" id="PTHR14633">
    <property type="entry name" value="LITTLE ELONGATION COMPLEX SUBUNIT 2"/>
    <property type="match status" value="1"/>
</dbReference>
<dbReference type="AlphaFoldDB" id="A0A085LYD1"/>
<evidence type="ECO:0000313" key="4">
    <source>
        <dbReference type="EMBL" id="KFD49977.1"/>
    </source>
</evidence>
<dbReference type="GO" id="GO:0042795">
    <property type="term" value="P:snRNA transcription by RNA polymerase II"/>
    <property type="evidence" value="ECO:0007669"/>
    <property type="project" value="TreeGrafter"/>
</dbReference>
<feature type="region of interest" description="Disordered" evidence="2">
    <location>
        <begin position="306"/>
        <end position="344"/>
    </location>
</feature>
<feature type="compositionally biased region" description="Acidic residues" evidence="2">
    <location>
        <begin position="110"/>
        <end position="121"/>
    </location>
</feature>
<dbReference type="InterPro" id="IPR019535">
    <property type="entry name" value="ICE2_C"/>
</dbReference>
<feature type="domain" description="Little elongation complex subunit 2 C-terminal" evidence="3">
    <location>
        <begin position="742"/>
        <end position="944"/>
    </location>
</feature>
<feature type="compositionally biased region" description="Acidic residues" evidence="2">
    <location>
        <begin position="988"/>
        <end position="1000"/>
    </location>
</feature>
<feature type="region of interest" description="Disordered" evidence="2">
    <location>
        <begin position="110"/>
        <end position="199"/>
    </location>
</feature>
<feature type="compositionally biased region" description="Basic and acidic residues" evidence="2">
    <location>
        <begin position="125"/>
        <end position="164"/>
    </location>
</feature>
<feature type="compositionally biased region" description="Acidic residues" evidence="2">
    <location>
        <begin position="170"/>
        <end position="199"/>
    </location>
</feature>
<keyword evidence="5" id="KW-1185">Reference proteome</keyword>
<feature type="coiled-coil region" evidence="1">
    <location>
        <begin position="411"/>
        <end position="438"/>
    </location>
</feature>
<evidence type="ECO:0000256" key="1">
    <source>
        <dbReference type="SAM" id="Coils"/>
    </source>
</evidence>
<feature type="compositionally biased region" description="Basic and acidic residues" evidence="2">
    <location>
        <begin position="644"/>
        <end position="653"/>
    </location>
</feature>
<reference evidence="4 5" key="1">
    <citation type="journal article" date="2014" name="Nat. Genet.">
        <title>Genome and transcriptome of the porcine whipworm Trichuris suis.</title>
        <authorList>
            <person name="Jex A.R."/>
            <person name="Nejsum P."/>
            <person name="Schwarz E.M."/>
            <person name="Hu L."/>
            <person name="Young N.D."/>
            <person name="Hall R.S."/>
            <person name="Korhonen P.K."/>
            <person name="Liao S."/>
            <person name="Thamsborg S."/>
            <person name="Xia J."/>
            <person name="Xu P."/>
            <person name="Wang S."/>
            <person name="Scheerlinck J.P."/>
            <person name="Hofmann A."/>
            <person name="Sternberg P.W."/>
            <person name="Wang J."/>
            <person name="Gasser R.B."/>
        </authorList>
    </citation>
    <scope>NUCLEOTIDE SEQUENCE [LARGE SCALE GENOMIC DNA]</scope>
    <source>
        <strain evidence="4">DCEP-RM93M</strain>
    </source>
</reference>
<dbReference type="EMBL" id="KL363261">
    <property type="protein sequence ID" value="KFD49977.1"/>
    <property type="molecule type" value="Genomic_DNA"/>
</dbReference>
<feature type="compositionally biased region" description="Basic residues" evidence="2">
    <location>
        <begin position="966"/>
        <end position="983"/>
    </location>
</feature>
<keyword evidence="1" id="KW-0175">Coiled coil</keyword>
<feature type="region of interest" description="Disordered" evidence="2">
    <location>
        <begin position="634"/>
        <end position="690"/>
    </location>
</feature>
<feature type="compositionally biased region" description="Polar residues" evidence="2">
    <location>
        <begin position="665"/>
        <end position="680"/>
    </location>
</feature>
<sequence>MVGMLVYYIYWFVAFPHRGQKNQNSLSTKPAVSKITLIRAVEFQCAVCKLLHALELASKHCTRFSNAYCRAGKQLSPRVLLAFVVSMSSSEKSTPDQNIEWLFLTSTDSEEGECSESEGCENDISNEKKDLENETSSERKESKNEISNERQDREDAMSSGREDSNGETFSEVEDWEEGTYDEREDSNDGLSSESEDWEDELWDEPCVNAGKHLQVGEGLTSDDHPLDESCSQGTSNENDQEFHVFDILHRECYGCFLKKCMKKLGLNYEPLEDQPLQIDIDDSVLASGIAEEMTPVDSLAEKYGKETGVEEEDKLKGEAEIEKDGSQVTGDKGKETSQGGEGEKISKDEICRPTCIVTKSQGPRIPKEEQAFVPYTFYSQHSTLTEKEHSHYVAMSLQRASGAAFVHKEDKKKFSTIKEKLTEENEKFNEEVRQLTTAIHKNRYHTLPTSIRSYVQDIFLARTQSLCRYAPRAYDRAGQYCIDSDVYTQNTPVLKFSKSLLVVGNAPSVQLPNLKRSAPIPYRNVEPISERYPANFHLEKKPISVDPNIPLLLQKYTADVVASLSSLKALLADVGPFYSAKYDIPVFIAYRKVEGILKRVIFLLKPLPSTQLSIPQLLSYVAKYALQMNLLVRPTEEDTSGSSGKRDDGSLEREEAEEGEDVLKNSATKPQNVDSQNPPEQNAKPARKKRRLCATAHLSKMMEELAGYQNVTIGAKKGGKGEQAEQNAAEFHQPEVPGRQQCYDLWTLKEFTLLVRSNSDGYMKRKDASSDEEEICKVSLAPKIEFQPEHGGEVLRAEELRAFYWNSFLKRCNLHVIVRLHYLLDQAIGVETIQPSQFLSKDIYSGRHHWISDGFIRLHWILQQLSGLDEGAYLLTRDTSALNAFSLHSESADFANADVCLLDENRKRITINLLQPQCAWLRIDPSVILQWHIIRKHAPAAFDPKETSRGITPLMSVERKLASTKSGKRKAKAFQNRRAKVRRQQNYDSDEMSPIESDFV</sequence>
<dbReference type="GO" id="GO:0008023">
    <property type="term" value="C:transcription elongation factor complex"/>
    <property type="evidence" value="ECO:0007669"/>
    <property type="project" value="InterPro"/>
</dbReference>
<dbReference type="GO" id="GO:0045945">
    <property type="term" value="P:positive regulation of transcription by RNA polymerase III"/>
    <property type="evidence" value="ECO:0007669"/>
    <property type="project" value="TreeGrafter"/>
</dbReference>
<feature type="region of interest" description="Disordered" evidence="2">
    <location>
        <begin position="216"/>
        <end position="237"/>
    </location>
</feature>
<evidence type="ECO:0000313" key="5">
    <source>
        <dbReference type="Proteomes" id="UP000030764"/>
    </source>
</evidence>
<evidence type="ECO:0000259" key="3">
    <source>
        <dbReference type="Pfam" id="PF10505"/>
    </source>
</evidence>
<feature type="region of interest" description="Disordered" evidence="2">
    <location>
        <begin position="962"/>
        <end position="1000"/>
    </location>
</feature>
<protein>
    <recommendedName>
        <fullName evidence="3">Little elongation complex subunit 2 C-terminal domain-containing protein</fullName>
    </recommendedName>
</protein>
<dbReference type="PANTHER" id="PTHR14633:SF3">
    <property type="entry name" value="LITTLE ELONGATION COMPLEX SUBUNIT 2"/>
    <property type="match status" value="1"/>
</dbReference>
<accession>A0A085LYD1</accession>
<organism evidence="4 5">
    <name type="scientific">Trichuris suis</name>
    <name type="common">pig whipworm</name>
    <dbReference type="NCBI Taxonomy" id="68888"/>
    <lineage>
        <taxon>Eukaryota</taxon>
        <taxon>Metazoa</taxon>
        <taxon>Ecdysozoa</taxon>
        <taxon>Nematoda</taxon>
        <taxon>Enoplea</taxon>
        <taxon>Dorylaimia</taxon>
        <taxon>Trichinellida</taxon>
        <taxon>Trichuridae</taxon>
        <taxon>Trichuris</taxon>
    </lineage>
</organism>
<proteinExistence type="predicted"/>
<dbReference type="Pfam" id="PF10505">
    <property type="entry name" value="NARG2_C"/>
    <property type="match status" value="1"/>
</dbReference>
<name>A0A085LYD1_9BILA</name>
<dbReference type="Proteomes" id="UP000030764">
    <property type="component" value="Unassembled WGS sequence"/>
</dbReference>